<gene>
    <name evidence="2" type="ORF">S01H1_54588</name>
</gene>
<reference evidence="2" key="1">
    <citation type="journal article" date="2014" name="Front. Microbiol.">
        <title>High frequency of phylogenetically diverse reductive dehalogenase-homologous genes in deep subseafloor sedimentary metagenomes.</title>
        <authorList>
            <person name="Kawai M."/>
            <person name="Futagami T."/>
            <person name="Toyoda A."/>
            <person name="Takaki Y."/>
            <person name="Nishi S."/>
            <person name="Hori S."/>
            <person name="Arai W."/>
            <person name="Tsubouchi T."/>
            <person name="Morono Y."/>
            <person name="Uchiyama I."/>
            <person name="Ito T."/>
            <person name="Fujiyama A."/>
            <person name="Inagaki F."/>
            <person name="Takami H."/>
        </authorList>
    </citation>
    <scope>NUCLEOTIDE SEQUENCE</scope>
    <source>
        <strain evidence="2">Expedition CK06-06</strain>
    </source>
</reference>
<comment type="caution">
    <text evidence="2">The sequence shown here is derived from an EMBL/GenBank/DDBJ whole genome shotgun (WGS) entry which is preliminary data.</text>
</comment>
<accession>X0W5B2</accession>
<evidence type="ECO:0000313" key="2">
    <source>
        <dbReference type="EMBL" id="GAG18457.1"/>
    </source>
</evidence>
<name>X0W5B2_9ZZZZ</name>
<dbReference type="AlphaFoldDB" id="X0W5B2"/>
<dbReference type="Pfam" id="PF19864">
    <property type="entry name" value="Radical_SAM_N2"/>
    <property type="match status" value="1"/>
</dbReference>
<protein>
    <recommendedName>
        <fullName evidence="1">Radical SAM domain-containing protein</fullName>
    </recommendedName>
</protein>
<feature type="non-terminal residue" evidence="2">
    <location>
        <position position="136"/>
    </location>
</feature>
<dbReference type="PANTHER" id="PTHR42731:SF1">
    <property type="entry name" value="RADICAL SAM DOMAIN PROTEIN"/>
    <property type="match status" value="1"/>
</dbReference>
<evidence type="ECO:0000259" key="1">
    <source>
        <dbReference type="Pfam" id="PF19864"/>
    </source>
</evidence>
<dbReference type="InterPro" id="IPR045784">
    <property type="entry name" value="Radical_SAM_N2"/>
</dbReference>
<dbReference type="PANTHER" id="PTHR42731">
    <property type="entry name" value="SLL1084 PROTEIN"/>
    <property type="match status" value="1"/>
</dbReference>
<sequence>MDIKKILFEELLDKVEKPGRYTGKEFNEIVKKEDASTVKIALAFPDLYEIGMSYLGFKILYDIINKRDDALAERVFSPAVDMEELLRERQIPAFSLETYRPLNSFDIVGFTIQHELGYSNILNLLELGHIPLRSED</sequence>
<organism evidence="2">
    <name type="scientific">marine sediment metagenome</name>
    <dbReference type="NCBI Taxonomy" id="412755"/>
    <lineage>
        <taxon>unclassified sequences</taxon>
        <taxon>metagenomes</taxon>
        <taxon>ecological metagenomes</taxon>
    </lineage>
</organism>
<dbReference type="EMBL" id="BARS01035433">
    <property type="protein sequence ID" value="GAG18457.1"/>
    <property type="molecule type" value="Genomic_DNA"/>
</dbReference>
<feature type="domain" description="Radical SAM" evidence="1">
    <location>
        <begin position="56"/>
        <end position="136"/>
    </location>
</feature>
<proteinExistence type="predicted"/>